<keyword evidence="3" id="KW-1185">Reference proteome</keyword>
<accession>A0ABU2LJA8</accession>
<dbReference type="EMBL" id="JAVREM010000003">
    <property type="protein sequence ID" value="MDT0317659.1"/>
    <property type="molecule type" value="Genomic_DNA"/>
</dbReference>
<protein>
    <submittedName>
        <fullName evidence="2">BadF/BadG/BcrA/BcrD ATPase family protein</fullName>
    </submittedName>
</protein>
<gene>
    <name evidence="2" type="ORF">RNC47_04800</name>
</gene>
<reference evidence="3" key="1">
    <citation type="submission" date="2023-07" db="EMBL/GenBank/DDBJ databases">
        <title>30 novel species of actinomycetes from the DSMZ collection.</title>
        <authorList>
            <person name="Nouioui I."/>
        </authorList>
    </citation>
    <scope>NUCLEOTIDE SEQUENCE [LARGE SCALE GENOMIC DNA]</scope>
    <source>
        <strain evidence="3">DSM 44918</strain>
    </source>
</reference>
<feature type="domain" description="ATPase BadF/BadG/BcrA/BcrD type" evidence="1">
    <location>
        <begin position="12"/>
        <end position="266"/>
    </location>
</feature>
<name>A0ABU2LJA8_9ACTN</name>
<dbReference type="PANTHER" id="PTHR43190">
    <property type="entry name" value="N-ACETYL-D-GLUCOSAMINE KINASE"/>
    <property type="match status" value="1"/>
</dbReference>
<dbReference type="InterPro" id="IPR002731">
    <property type="entry name" value="ATPase_BadF"/>
</dbReference>
<sequence length="330" mass="33024">MDDREDGRFWAIDAGGSSTTAALDDGSRLRRGSVNPASVGAVAAERVLRELLGEVAARLGPEGARTARGWLATAALDAGAAAADVARIVASARASGLTGPLVVSRDVLPLLLAPPLAGRGVAVVCGTGSGFLASDGSGPPVSVGGCEYLGSDEGSAFQLGLDGLRAAVRALDGRGAPTALGVELAAEFGSPVRELARELAARPFPKSAVAALAPVVSRCWLAGDEVAGAVVTGALDELVAGVRAARDLAGLRGEWPVVLNGGVFRGSPEFATALGRRLVAELGAAAPPERVADPAGRVLAALRARPAGPSEALAGWAWTVEREAGEGVRG</sequence>
<proteinExistence type="predicted"/>
<dbReference type="RefSeq" id="WP_311595778.1">
    <property type="nucleotide sequence ID" value="NZ_JAVREM010000003.1"/>
</dbReference>
<dbReference type="Proteomes" id="UP001183420">
    <property type="component" value="Unassembled WGS sequence"/>
</dbReference>
<comment type="caution">
    <text evidence="2">The sequence shown here is derived from an EMBL/GenBank/DDBJ whole genome shotgun (WGS) entry which is preliminary data.</text>
</comment>
<dbReference type="Pfam" id="PF01869">
    <property type="entry name" value="BcrAD_BadFG"/>
    <property type="match status" value="1"/>
</dbReference>
<dbReference type="PANTHER" id="PTHR43190:SF3">
    <property type="entry name" value="N-ACETYL-D-GLUCOSAMINE KINASE"/>
    <property type="match status" value="1"/>
</dbReference>
<dbReference type="SUPFAM" id="SSF53067">
    <property type="entry name" value="Actin-like ATPase domain"/>
    <property type="match status" value="1"/>
</dbReference>
<dbReference type="InterPro" id="IPR043129">
    <property type="entry name" value="ATPase_NBD"/>
</dbReference>
<evidence type="ECO:0000259" key="1">
    <source>
        <dbReference type="Pfam" id="PF01869"/>
    </source>
</evidence>
<dbReference type="InterPro" id="IPR052519">
    <property type="entry name" value="Euk-type_GlcNAc_Kinase"/>
</dbReference>
<evidence type="ECO:0000313" key="3">
    <source>
        <dbReference type="Proteomes" id="UP001183420"/>
    </source>
</evidence>
<evidence type="ECO:0000313" key="2">
    <source>
        <dbReference type="EMBL" id="MDT0317659.1"/>
    </source>
</evidence>
<organism evidence="2 3">
    <name type="scientific">Streptomyces millisiae</name>
    <dbReference type="NCBI Taxonomy" id="3075542"/>
    <lineage>
        <taxon>Bacteria</taxon>
        <taxon>Bacillati</taxon>
        <taxon>Actinomycetota</taxon>
        <taxon>Actinomycetes</taxon>
        <taxon>Kitasatosporales</taxon>
        <taxon>Streptomycetaceae</taxon>
        <taxon>Streptomyces</taxon>
    </lineage>
</organism>
<dbReference type="Gene3D" id="3.30.420.40">
    <property type="match status" value="2"/>
</dbReference>